<keyword evidence="3" id="KW-0680">Restriction system</keyword>
<sequence length="319" mass="33972">MLLADAAPAADLVIAGPGEVVSLCAGPGGMDVGGQILGLPPMVGVELDGDACATGRAAGFERHQVDIRRLDPAAHVGVRGAVVTPPCPPFSRGGKRIGVQEMQLALDAITCLGAGCGCEWADLPHRCEDPRTALVVEAARWALTAHDLEWLLCEQVPDVEPLWEDLCAELAAAGWETFDVVRLDAAAFGVPSRRLRTFLYARRYDSTRVSVYDGSGAGLVQRSMAEALGWAPGLRVWTRGARKTSGGNAFNADGPSWCLTGSTRSWKIGAPDGPELTAAQAGLLNGFTEAFPGRAVGRSSSCRSRMWCRRWSRRSCWAR</sequence>
<accession>A0A9Q9MGM9</accession>
<evidence type="ECO:0000256" key="3">
    <source>
        <dbReference type="ARBA" id="ARBA00022747"/>
    </source>
</evidence>
<dbReference type="EMBL" id="CP073767">
    <property type="protein sequence ID" value="UWZ55764.1"/>
    <property type="molecule type" value="Genomic_DNA"/>
</dbReference>
<dbReference type="RefSeq" id="WP_052386494.1">
    <property type="nucleotide sequence ID" value="NZ_CP073767.1"/>
</dbReference>
<name>A0A9Q9MGM9_9ACTN</name>
<gene>
    <name evidence="4" type="ORF">Daura_06055</name>
</gene>
<evidence type="ECO:0000256" key="2">
    <source>
        <dbReference type="ARBA" id="ARBA00022679"/>
    </source>
</evidence>
<dbReference type="REBASE" id="663171">
    <property type="entry name" value="M.Dau8018ORF6055P"/>
</dbReference>
<organism evidence="4 5">
    <name type="scientific">Dactylosporangium aurantiacum</name>
    <dbReference type="NCBI Taxonomy" id="35754"/>
    <lineage>
        <taxon>Bacteria</taxon>
        <taxon>Bacillati</taxon>
        <taxon>Actinomycetota</taxon>
        <taxon>Actinomycetes</taxon>
        <taxon>Micromonosporales</taxon>
        <taxon>Micromonosporaceae</taxon>
        <taxon>Dactylosporangium</taxon>
    </lineage>
</organism>
<proteinExistence type="predicted"/>
<keyword evidence="2" id="KW-0808">Transferase</keyword>
<dbReference type="AlphaFoldDB" id="A0A9Q9MGM9"/>
<dbReference type="GO" id="GO:0009307">
    <property type="term" value="P:DNA restriction-modification system"/>
    <property type="evidence" value="ECO:0007669"/>
    <property type="project" value="UniProtKB-KW"/>
</dbReference>
<dbReference type="KEGG" id="daur:Daura_06055"/>
<keyword evidence="5" id="KW-1185">Reference proteome</keyword>
<dbReference type="InterPro" id="IPR029063">
    <property type="entry name" value="SAM-dependent_MTases_sf"/>
</dbReference>
<dbReference type="InterPro" id="IPR001525">
    <property type="entry name" value="C5_MeTfrase"/>
</dbReference>
<evidence type="ECO:0000313" key="4">
    <source>
        <dbReference type="EMBL" id="UWZ55764.1"/>
    </source>
</evidence>
<dbReference type="Gene3D" id="3.40.50.150">
    <property type="entry name" value="Vaccinia Virus protein VP39"/>
    <property type="match status" value="1"/>
</dbReference>
<dbReference type="SUPFAM" id="SSF53335">
    <property type="entry name" value="S-adenosyl-L-methionine-dependent methyltransferases"/>
    <property type="match status" value="1"/>
</dbReference>
<keyword evidence="1 4" id="KW-0489">Methyltransferase</keyword>
<dbReference type="Pfam" id="PF00145">
    <property type="entry name" value="DNA_methylase"/>
    <property type="match status" value="1"/>
</dbReference>
<evidence type="ECO:0000313" key="5">
    <source>
        <dbReference type="Proteomes" id="UP001058003"/>
    </source>
</evidence>
<reference evidence="4" key="1">
    <citation type="submission" date="2021-04" db="EMBL/GenBank/DDBJ databases">
        <title>Dactylosporangium aurantiacum NRRL B-8018 full assembly.</title>
        <authorList>
            <person name="Hartkoorn R.C."/>
            <person name="Beaudoing E."/>
            <person name="Hot D."/>
        </authorList>
    </citation>
    <scope>NUCLEOTIDE SEQUENCE</scope>
    <source>
        <strain evidence="4">NRRL B-8018</strain>
    </source>
</reference>
<evidence type="ECO:0000256" key="1">
    <source>
        <dbReference type="ARBA" id="ARBA00022603"/>
    </source>
</evidence>
<dbReference type="GO" id="GO:0008168">
    <property type="term" value="F:methyltransferase activity"/>
    <property type="evidence" value="ECO:0007669"/>
    <property type="project" value="UniProtKB-KW"/>
</dbReference>
<dbReference type="GO" id="GO:0032259">
    <property type="term" value="P:methylation"/>
    <property type="evidence" value="ECO:0007669"/>
    <property type="project" value="UniProtKB-KW"/>
</dbReference>
<dbReference type="OrthoDB" id="9813719at2"/>
<protein>
    <submittedName>
        <fullName evidence="4">DNA cytosine methyltransferase</fullName>
    </submittedName>
</protein>
<dbReference type="Proteomes" id="UP001058003">
    <property type="component" value="Chromosome"/>
</dbReference>